<evidence type="ECO:0000313" key="2">
    <source>
        <dbReference type="Proteomes" id="UP000230233"/>
    </source>
</evidence>
<organism evidence="1 2">
    <name type="scientific">Caenorhabditis nigoni</name>
    <dbReference type="NCBI Taxonomy" id="1611254"/>
    <lineage>
        <taxon>Eukaryota</taxon>
        <taxon>Metazoa</taxon>
        <taxon>Ecdysozoa</taxon>
        <taxon>Nematoda</taxon>
        <taxon>Chromadorea</taxon>
        <taxon>Rhabditida</taxon>
        <taxon>Rhabditina</taxon>
        <taxon>Rhabditomorpha</taxon>
        <taxon>Rhabditoidea</taxon>
        <taxon>Rhabditidae</taxon>
        <taxon>Peloderinae</taxon>
        <taxon>Caenorhabditis</taxon>
    </lineage>
</organism>
<reference evidence="2" key="1">
    <citation type="submission" date="2017-10" db="EMBL/GenBank/DDBJ databases">
        <title>Rapid genome shrinkage in a self-fertile nematode reveals novel sperm competition proteins.</title>
        <authorList>
            <person name="Yin D."/>
            <person name="Schwarz E.M."/>
            <person name="Thomas C.G."/>
            <person name="Felde R.L."/>
            <person name="Korf I.F."/>
            <person name="Cutter A.D."/>
            <person name="Schartner C.M."/>
            <person name="Ralston E.J."/>
            <person name="Meyer B.J."/>
            <person name="Haag E.S."/>
        </authorList>
    </citation>
    <scope>NUCLEOTIDE SEQUENCE [LARGE SCALE GENOMIC DNA]</scope>
    <source>
        <strain evidence="2">JU1422</strain>
    </source>
</reference>
<proteinExistence type="predicted"/>
<accession>A0A2G5SE65</accession>
<evidence type="ECO:0000313" key="1">
    <source>
        <dbReference type="EMBL" id="PIC13385.1"/>
    </source>
</evidence>
<dbReference type="EMBL" id="PDUG01000013">
    <property type="protein sequence ID" value="PIC13385.1"/>
    <property type="molecule type" value="Genomic_DNA"/>
</dbReference>
<comment type="caution">
    <text evidence="1">The sequence shown here is derived from an EMBL/GenBank/DDBJ whole genome shotgun (WGS) entry which is preliminary data.</text>
</comment>
<protein>
    <submittedName>
        <fullName evidence="1">Uncharacterized protein</fullName>
    </submittedName>
</protein>
<dbReference type="OrthoDB" id="5898596at2759"/>
<name>A0A2G5SE65_9PELO</name>
<dbReference type="AlphaFoldDB" id="A0A2G5SE65"/>
<keyword evidence="2" id="KW-1185">Reference proteome</keyword>
<gene>
    <name evidence="1" type="ORF">B9Z55_027775</name>
</gene>
<dbReference type="Proteomes" id="UP000230233">
    <property type="component" value="Unassembled WGS sequence"/>
</dbReference>
<sequence>MSNSDAVKKLKMPRIVVRRTVLRYQRLRLQDEFPKAGHQFTLTPPAVVKAVREIIRQKPEKSTRKMVNDVCIFHRLVETIASEKLYLYYYQMQKTAFLTEKYQLFRKKKAKHLIGGTQAIFKPFLHFLMMKYWLLRLTKMAPSPYLNELDYDIHGYSSLRVFTENYPSFGSLMVAHEKLWDALQPKRLRAVIDSSLEGIEL</sequence>